<feature type="region of interest" description="Disordered" evidence="1">
    <location>
        <begin position="1"/>
        <end position="80"/>
    </location>
</feature>
<dbReference type="EMBL" id="LWDD02001371">
    <property type="protein sequence ID" value="KAE8248680.1"/>
    <property type="molecule type" value="Genomic_DNA"/>
</dbReference>
<evidence type="ECO:0000313" key="2">
    <source>
        <dbReference type="EMBL" id="KAE8248680.1"/>
    </source>
</evidence>
<comment type="caution">
    <text evidence="2">The sequence shown here is derived from an EMBL/GenBank/DDBJ whole genome shotgun (WGS) entry which is preliminary data.</text>
</comment>
<dbReference type="AlphaFoldDB" id="A0A177U316"/>
<feature type="compositionally biased region" description="Basic residues" evidence="1">
    <location>
        <begin position="64"/>
        <end position="79"/>
    </location>
</feature>
<gene>
    <name evidence="2" type="ORF">A4X03_0g6724</name>
</gene>
<evidence type="ECO:0000256" key="1">
    <source>
        <dbReference type="SAM" id="MobiDB-lite"/>
    </source>
</evidence>
<proteinExistence type="predicted"/>
<reference evidence="2" key="1">
    <citation type="submission" date="2016-04" db="EMBL/GenBank/DDBJ databases">
        <authorList>
            <person name="Nguyen H.D."/>
            <person name="Kesanakurti P."/>
            <person name="Cullis J."/>
            <person name="Levesque C.A."/>
            <person name="Hambleton S."/>
        </authorList>
    </citation>
    <scope>NUCLEOTIDE SEQUENCE</scope>
    <source>
        <strain evidence="2">DAOMC 238032</strain>
    </source>
</reference>
<dbReference type="Proteomes" id="UP000077671">
    <property type="component" value="Unassembled WGS sequence"/>
</dbReference>
<protein>
    <submittedName>
        <fullName evidence="2">Uncharacterized protein</fullName>
    </submittedName>
</protein>
<name>A0A177U316_9BASI</name>
<feature type="compositionally biased region" description="Acidic residues" evidence="1">
    <location>
        <begin position="1"/>
        <end position="22"/>
    </location>
</feature>
<accession>A0A177U316</accession>
<sequence length="223" mass="25264">MDQPDETQEQETEVEQLEDEQAVGEAERLVQDTAEQEGALENVQEGTEVADEEQRQEGVNVGQGRRRTKERIAGKRRSPRLHDVQALSSTLCTEPIDQDWNRVELMGITEASELEAMALLANGGTEPRTLDGQLLEPATFAEALAREDRDEWKASMNDEYKSLIEMRTWELAHPPQGRKLIGCRWVYKVKTDPEGRAIRKKSRLVAQGFSQVEGSTTMKRSLR</sequence>
<dbReference type="Pfam" id="PF07727">
    <property type="entry name" value="RVT_2"/>
    <property type="match status" value="1"/>
</dbReference>
<evidence type="ECO:0000313" key="3">
    <source>
        <dbReference type="Proteomes" id="UP000077671"/>
    </source>
</evidence>
<reference evidence="2" key="2">
    <citation type="journal article" date="2019" name="IMA Fungus">
        <title>Genome sequencing and comparison of five Tilletia species to identify candidate genes for the detection of regulated species infecting wheat.</title>
        <authorList>
            <person name="Nguyen H.D.T."/>
            <person name="Sultana T."/>
            <person name="Kesanakurti P."/>
            <person name="Hambleton S."/>
        </authorList>
    </citation>
    <scope>NUCLEOTIDE SEQUENCE</scope>
    <source>
        <strain evidence="2">DAOMC 238032</strain>
    </source>
</reference>
<organism evidence="2 3">
    <name type="scientific">Tilletia caries</name>
    <name type="common">wheat bunt fungus</name>
    <dbReference type="NCBI Taxonomy" id="13290"/>
    <lineage>
        <taxon>Eukaryota</taxon>
        <taxon>Fungi</taxon>
        <taxon>Dikarya</taxon>
        <taxon>Basidiomycota</taxon>
        <taxon>Ustilaginomycotina</taxon>
        <taxon>Exobasidiomycetes</taxon>
        <taxon>Tilletiales</taxon>
        <taxon>Tilletiaceae</taxon>
        <taxon>Tilletia</taxon>
    </lineage>
</organism>
<dbReference type="InterPro" id="IPR013103">
    <property type="entry name" value="RVT_2"/>
</dbReference>